<evidence type="ECO:0000313" key="3">
    <source>
        <dbReference type="Proteomes" id="UP000053695"/>
    </source>
</evidence>
<reference evidence="2 3" key="1">
    <citation type="journal article" date="2013" name="Genome Announc.">
        <title>Draft Genome Sequence of a Highly Flagellated, Fast-Swimming Archaeon, Methanocaldococcus villosus Strain KIN24-T80 (DSM 22612).</title>
        <authorList>
            <person name="Thennarasu S."/>
            <person name="Polireddy D."/>
            <person name="Antony A."/>
            <person name="Yada M.R."/>
            <person name="Algarawi S."/>
            <person name="Sivakumar N."/>
        </authorList>
    </citation>
    <scope>NUCLEOTIDE SEQUENCE [LARGE SCALE GENOMIC DNA]</scope>
    <source>
        <strain evidence="2 3">KIN24-T80</strain>
    </source>
</reference>
<dbReference type="PATRIC" id="fig|1069083.5.peg.195"/>
<dbReference type="PANTHER" id="PTHR32204:SF0">
    <property type="entry name" value="ATPASE RAVA"/>
    <property type="match status" value="1"/>
</dbReference>
<sequence>MLQKIREELNSYFLERREEIDIALTSILAGEHTLFLGPPGTAKSQLIRAIAEHINANYFEKLITRFTTEDEIFGPLSIKELKENDRYVRKTEGYLPKAEVAFLDEIFKANSSILNSLLSIINERIYHNGDKIEKVPLISLFSASNELPEESELLAFYDRFLFRKIVRGIRGYNNLIRLLDLEDYKAKTKIEIDELKELQKEAMDVKIDNIKEDIIKIKLSLEGEGINISDRRLKKAVKAIKCYSYLNGKEKAEIEDLEILRFIFWNEPEEFYKTSIEIFKISNHFSGYAFEQREILNSLVNELKNIDKERIKLGGVEYRKCLEILGKLNSMVLTLKEVRAKAIDENKPHQYIDDTIEEIYSFKKYVEELLK</sequence>
<dbReference type="STRING" id="1069083.GCA_000371805_01018"/>
<keyword evidence="3" id="KW-1185">Reference proteome</keyword>
<dbReference type="EMBL" id="APMM01000006">
    <property type="protein sequence ID" value="ENN96672.1"/>
    <property type="molecule type" value="Genomic_DNA"/>
</dbReference>
<dbReference type="GO" id="GO:0005524">
    <property type="term" value="F:ATP binding"/>
    <property type="evidence" value="ECO:0007669"/>
    <property type="project" value="InterPro"/>
</dbReference>
<dbReference type="PANTHER" id="PTHR32204">
    <property type="entry name" value="ATPASE RAVA"/>
    <property type="match status" value="1"/>
</dbReference>
<dbReference type="Pfam" id="PF20030">
    <property type="entry name" value="bpMoxR"/>
    <property type="match status" value="1"/>
</dbReference>
<dbReference type="InterPro" id="IPR045427">
    <property type="entry name" value="MoxR"/>
</dbReference>
<dbReference type="RefSeq" id="WP_004589868.1">
    <property type="nucleotide sequence ID" value="NZ_APMM01000006.1"/>
</dbReference>
<name>N6W001_9EURY</name>
<proteinExistence type="predicted"/>
<dbReference type="InterPro" id="IPR027417">
    <property type="entry name" value="P-loop_NTPase"/>
</dbReference>
<dbReference type="Proteomes" id="UP000053695">
    <property type="component" value="Unassembled WGS sequence"/>
</dbReference>
<protein>
    <submittedName>
        <fullName evidence="2">ATPase</fullName>
    </submittedName>
</protein>
<dbReference type="InterPro" id="IPR001270">
    <property type="entry name" value="ClpA/B"/>
</dbReference>
<dbReference type="InterPro" id="IPR003593">
    <property type="entry name" value="AAA+_ATPase"/>
</dbReference>
<dbReference type="OrthoDB" id="9837at2157"/>
<gene>
    <name evidence="2" type="ORF">J422_01001</name>
</gene>
<accession>N6W001</accession>
<dbReference type="Gene3D" id="3.40.50.300">
    <property type="entry name" value="P-loop containing nucleotide triphosphate hydrolases"/>
    <property type="match status" value="1"/>
</dbReference>
<dbReference type="Pfam" id="PF17868">
    <property type="entry name" value="AAA_lid_8"/>
    <property type="match status" value="1"/>
</dbReference>
<evidence type="ECO:0000259" key="1">
    <source>
        <dbReference type="SMART" id="SM00382"/>
    </source>
</evidence>
<dbReference type="SMART" id="SM00382">
    <property type="entry name" value="AAA"/>
    <property type="match status" value="1"/>
</dbReference>
<dbReference type="AlphaFoldDB" id="N6W001"/>
<dbReference type="InterPro" id="IPR041538">
    <property type="entry name" value="RavA-like_AAA_lid"/>
</dbReference>
<feature type="domain" description="AAA+ ATPase" evidence="1">
    <location>
        <begin position="29"/>
        <end position="170"/>
    </location>
</feature>
<comment type="caution">
    <text evidence="2">The sequence shown here is derived from an EMBL/GenBank/DDBJ whole genome shotgun (WGS) entry which is preliminary data.</text>
</comment>
<dbReference type="SUPFAM" id="SSF52540">
    <property type="entry name" value="P-loop containing nucleoside triphosphate hydrolases"/>
    <property type="match status" value="1"/>
</dbReference>
<organism evidence="2 3">
    <name type="scientific">Methanocaldococcus villosus KIN24-T80</name>
    <dbReference type="NCBI Taxonomy" id="1069083"/>
    <lineage>
        <taxon>Archaea</taxon>
        <taxon>Methanobacteriati</taxon>
        <taxon>Methanobacteriota</taxon>
        <taxon>Methanomada group</taxon>
        <taxon>Methanococci</taxon>
        <taxon>Methanococcales</taxon>
        <taxon>Methanocaldococcaceae</taxon>
        <taxon>Methanocaldococcus</taxon>
    </lineage>
</organism>
<dbReference type="InterPro" id="IPR050513">
    <property type="entry name" value="RavA_ATPases"/>
</dbReference>
<dbReference type="PRINTS" id="PR00300">
    <property type="entry name" value="CLPPROTEASEA"/>
</dbReference>
<evidence type="ECO:0000313" key="2">
    <source>
        <dbReference type="EMBL" id="ENN96672.1"/>
    </source>
</evidence>